<evidence type="ECO:0000259" key="2">
    <source>
        <dbReference type="Pfam" id="PF10882"/>
    </source>
</evidence>
<sequence length="153" mass="17463">MKKIYPSSAPDFVAIIGFLLILIISVWIITFWIPNIYIIIGTIALNIIIIANYFLMKPIVIIEEDKVIIRNALKSYVFSIPEMEKIQKHHSAVAIRSFGIGGVWGYFGLYNGDELWLVTHKKKCLRFQQGKQIVVVSPDAPEEVLEEIKGMKE</sequence>
<feature type="transmembrane region" description="Helical" evidence="1">
    <location>
        <begin position="12"/>
        <end position="30"/>
    </location>
</feature>
<gene>
    <name evidence="3" type="ORF">NCTC11661_01887</name>
</gene>
<evidence type="ECO:0000313" key="3">
    <source>
        <dbReference type="EMBL" id="SUV52745.1"/>
    </source>
</evidence>
<keyword evidence="1" id="KW-0472">Membrane</keyword>
<protein>
    <recommendedName>
        <fullName evidence="2">Bacterial Pleckstrin homology domain-containing protein</fullName>
    </recommendedName>
</protein>
<feature type="transmembrane region" description="Helical" evidence="1">
    <location>
        <begin position="36"/>
        <end position="56"/>
    </location>
</feature>
<feature type="domain" description="Bacterial Pleckstrin homology" evidence="2">
    <location>
        <begin position="61"/>
        <end position="149"/>
    </location>
</feature>
<evidence type="ECO:0000256" key="1">
    <source>
        <dbReference type="SAM" id="Phobius"/>
    </source>
</evidence>
<dbReference type="Proteomes" id="UP000255515">
    <property type="component" value="Unassembled WGS sequence"/>
</dbReference>
<name>A0A380ZUS2_9FLAO</name>
<keyword evidence="1" id="KW-1133">Transmembrane helix</keyword>
<evidence type="ECO:0000313" key="4">
    <source>
        <dbReference type="Proteomes" id="UP000255515"/>
    </source>
</evidence>
<organism evidence="3 4">
    <name type="scientific">Bergeyella zoohelcum</name>
    <dbReference type="NCBI Taxonomy" id="1015"/>
    <lineage>
        <taxon>Bacteria</taxon>
        <taxon>Pseudomonadati</taxon>
        <taxon>Bacteroidota</taxon>
        <taxon>Flavobacteriia</taxon>
        <taxon>Flavobacteriales</taxon>
        <taxon>Weeksellaceae</taxon>
        <taxon>Bergeyella</taxon>
    </lineage>
</organism>
<dbReference type="Pfam" id="PF10882">
    <property type="entry name" value="bPH_5"/>
    <property type="match status" value="1"/>
</dbReference>
<dbReference type="InterPro" id="IPR027783">
    <property type="entry name" value="Bacterial_PH-related"/>
</dbReference>
<dbReference type="EMBL" id="UFTJ01000003">
    <property type="protein sequence ID" value="SUV52745.1"/>
    <property type="molecule type" value="Genomic_DNA"/>
</dbReference>
<reference evidence="3 4" key="1">
    <citation type="submission" date="2018-06" db="EMBL/GenBank/DDBJ databases">
        <authorList>
            <consortium name="Pathogen Informatics"/>
            <person name="Doyle S."/>
        </authorList>
    </citation>
    <scope>NUCLEOTIDE SEQUENCE [LARGE SCALE GENOMIC DNA]</scope>
    <source>
        <strain evidence="3 4">NCTC11661</strain>
    </source>
</reference>
<dbReference type="RefSeq" id="WP_002688128.1">
    <property type="nucleotide sequence ID" value="NZ_UFTJ01000003.1"/>
</dbReference>
<accession>A0A380ZUS2</accession>
<proteinExistence type="predicted"/>
<dbReference type="AlphaFoldDB" id="A0A380ZUS2"/>
<keyword evidence="1" id="KW-0812">Transmembrane</keyword>